<name>A0A367ZTG7_9BACT</name>
<feature type="region of interest" description="Disordered" evidence="4">
    <location>
        <begin position="144"/>
        <end position="163"/>
    </location>
</feature>
<dbReference type="EMBL" id="QOQW01000002">
    <property type="protein sequence ID" value="RCK81434.1"/>
    <property type="molecule type" value="Genomic_DNA"/>
</dbReference>
<dbReference type="Proteomes" id="UP000252355">
    <property type="component" value="Unassembled WGS sequence"/>
</dbReference>
<evidence type="ECO:0000259" key="5">
    <source>
        <dbReference type="PROSITE" id="PS50995"/>
    </source>
</evidence>
<dbReference type="InterPro" id="IPR036388">
    <property type="entry name" value="WH-like_DNA-bd_sf"/>
</dbReference>
<sequence length="163" mass="18040">MPSTPPMFLGGWIARLYRAGQQAMAISLHGTGIGAGQFPFLRLLARQDGLCQDTIAHALYLDKGTVARALQKLESQNFVRRRADAADARKLLVFLTPKGRRAAVLIHRALAAWHRVLLGGLEADEQRALRRSLEKMHANAEAWLAAPPPVRSSRSSRSRERKA</sequence>
<dbReference type="Gene3D" id="1.10.10.10">
    <property type="entry name" value="Winged helix-like DNA-binding domain superfamily/Winged helix DNA-binding domain"/>
    <property type="match status" value="1"/>
</dbReference>
<dbReference type="GO" id="GO:0003700">
    <property type="term" value="F:DNA-binding transcription factor activity"/>
    <property type="evidence" value="ECO:0007669"/>
    <property type="project" value="InterPro"/>
</dbReference>
<dbReference type="PANTHER" id="PTHR42756">
    <property type="entry name" value="TRANSCRIPTIONAL REGULATOR, MARR"/>
    <property type="match status" value="1"/>
</dbReference>
<keyword evidence="2" id="KW-0238">DNA-binding</keyword>
<evidence type="ECO:0000256" key="2">
    <source>
        <dbReference type="ARBA" id="ARBA00023125"/>
    </source>
</evidence>
<dbReference type="GO" id="GO:0003677">
    <property type="term" value="F:DNA binding"/>
    <property type="evidence" value="ECO:0007669"/>
    <property type="project" value="UniProtKB-KW"/>
</dbReference>
<reference evidence="6 7" key="1">
    <citation type="submission" date="2018-05" db="EMBL/GenBank/DDBJ databases">
        <title>A metagenomic window into the 2 km-deep terrestrial subsurface aquifer revealed taxonomically and functionally diverse microbial community comprising novel uncultured bacterial lineages.</title>
        <authorList>
            <person name="Kadnikov V.V."/>
            <person name="Mardanov A.V."/>
            <person name="Beletsky A.V."/>
            <person name="Banks D."/>
            <person name="Pimenov N.V."/>
            <person name="Frank Y.A."/>
            <person name="Karnachuk O.V."/>
            <person name="Ravin N.V."/>
        </authorList>
    </citation>
    <scope>NUCLEOTIDE SEQUENCE [LARGE SCALE GENOMIC DNA]</scope>
    <source>
        <strain evidence="6">BY5</strain>
    </source>
</reference>
<evidence type="ECO:0000256" key="4">
    <source>
        <dbReference type="SAM" id="MobiDB-lite"/>
    </source>
</evidence>
<evidence type="ECO:0000313" key="7">
    <source>
        <dbReference type="Proteomes" id="UP000252355"/>
    </source>
</evidence>
<dbReference type="PANTHER" id="PTHR42756:SF1">
    <property type="entry name" value="TRANSCRIPTIONAL REPRESSOR OF EMRAB OPERON"/>
    <property type="match status" value="1"/>
</dbReference>
<evidence type="ECO:0000256" key="3">
    <source>
        <dbReference type="ARBA" id="ARBA00023163"/>
    </source>
</evidence>
<dbReference type="AlphaFoldDB" id="A0A367ZTG7"/>
<evidence type="ECO:0000313" key="6">
    <source>
        <dbReference type="EMBL" id="RCK81434.1"/>
    </source>
</evidence>
<dbReference type="SMART" id="SM00347">
    <property type="entry name" value="HTH_MARR"/>
    <property type="match status" value="1"/>
</dbReference>
<keyword evidence="1" id="KW-0805">Transcription regulation</keyword>
<dbReference type="PROSITE" id="PS50995">
    <property type="entry name" value="HTH_MARR_2"/>
    <property type="match status" value="1"/>
</dbReference>
<comment type="caution">
    <text evidence="6">The sequence shown here is derived from an EMBL/GenBank/DDBJ whole genome shotgun (WGS) entry which is preliminary data.</text>
</comment>
<dbReference type="Pfam" id="PF01047">
    <property type="entry name" value="MarR"/>
    <property type="match status" value="1"/>
</dbReference>
<gene>
    <name evidence="6" type="ORF">OZSIB_2303</name>
</gene>
<keyword evidence="3" id="KW-0804">Transcription</keyword>
<dbReference type="InterPro" id="IPR036390">
    <property type="entry name" value="WH_DNA-bd_sf"/>
</dbReference>
<proteinExistence type="predicted"/>
<dbReference type="SUPFAM" id="SSF46785">
    <property type="entry name" value="Winged helix' DNA-binding domain"/>
    <property type="match status" value="1"/>
</dbReference>
<dbReference type="InterPro" id="IPR000835">
    <property type="entry name" value="HTH_MarR-typ"/>
</dbReference>
<organism evidence="6 7">
    <name type="scientific">Candidatus Ozemobacter sibiricus</name>
    <dbReference type="NCBI Taxonomy" id="2268124"/>
    <lineage>
        <taxon>Bacteria</taxon>
        <taxon>Candidatus Ozemobacteria</taxon>
        <taxon>Candidatus Ozemobacterales</taxon>
        <taxon>Candidatus Ozemobacteraceae</taxon>
        <taxon>Candidatus Ozemobacter</taxon>
    </lineage>
</organism>
<feature type="compositionally biased region" description="Basic residues" evidence="4">
    <location>
        <begin position="154"/>
        <end position="163"/>
    </location>
</feature>
<protein>
    <submittedName>
        <fullName evidence="6">Transcriptional regulator, MarR family</fullName>
    </submittedName>
</protein>
<accession>A0A367ZTG7</accession>
<evidence type="ECO:0000256" key="1">
    <source>
        <dbReference type="ARBA" id="ARBA00023015"/>
    </source>
</evidence>
<feature type="domain" description="HTH marR-type" evidence="5">
    <location>
        <begin position="1"/>
        <end position="138"/>
    </location>
</feature>
<dbReference type="PRINTS" id="PR00598">
    <property type="entry name" value="HTHMARR"/>
</dbReference>